<evidence type="ECO:0000313" key="2">
    <source>
        <dbReference type="EMBL" id="KJH44398.1"/>
    </source>
</evidence>
<feature type="transmembrane region" description="Helical" evidence="1">
    <location>
        <begin position="365"/>
        <end position="389"/>
    </location>
</feature>
<keyword evidence="1" id="KW-0472">Membrane</keyword>
<evidence type="ECO:0000313" key="3">
    <source>
        <dbReference type="Proteomes" id="UP000053766"/>
    </source>
</evidence>
<protein>
    <submittedName>
        <fullName evidence="2">Uncharacterized protein</fullName>
    </submittedName>
</protein>
<keyword evidence="1" id="KW-0812">Transmembrane</keyword>
<dbReference type="Proteomes" id="UP000053766">
    <property type="component" value="Unassembled WGS sequence"/>
</dbReference>
<feature type="transmembrane region" description="Helical" evidence="1">
    <location>
        <begin position="124"/>
        <end position="146"/>
    </location>
</feature>
<keyword evidence="3" id="KW-1185">Reference proteome</keyword>
<organism evidence="2 3">
    <name type="scientific">Dictyocaulus viviparus</name>
    <name type="common">Bovine lungworm</name>
    <dbReference type="NCBI Taxonomy" id="29172"/>
    <lineage>
        <taxon>Eukaryota</taxon>
        <taxon>Metazoa</taxon>
        <taxon>Ecdysozoa</taxon>
        <taxon>Nematoda</taxon>
        <taxon>Chromadorea</taxon>
        <taxon>Rhabditida</taxon>
        <taxon>Rhabditina</taxon>
        <taxon>Rhabditomorpha</taxon>
        <taxon>Strongyloidea</taxon>
        <taxon>Metastrongylidae</taxon>
        <taxon>Dictyocaulus</taxon>
    </lineage>
</organism>
<feature type="transmembrane region" description="Helical" evidence="1">
    <location>
        <begin position="282"/>
        <end position="308"/>
    </location>
</feature>
<name>A0A0D8XIH8_DICVI</name>
<feature type="transmembrane region" description="Helical" evidence="1">
    <location>
        <begin position="315"/>
        <end position="336"/>
    </location>
</feature>
<dbReference type="EMBL" id="KN716476">
    <property type="protein sequence ID" value="KJH44398.1"/>
    <property type="molecule type" value="Genomic_DNA"/>
</dbReference>
<sequence>MHRQLPLRYTLPDDVSVKKNESKIYDEFRFLDETEVPSPASSAHPIINTNESSVNCKRRFTPSLIAYCLLPLIQLTISIGLILLAVFRLQQIFQIPLSTNSLIDFDKPEGQISLGEESSKTLKIRSAISVLIPAAFQCVAAIAGFWPLIERYRSYYQFIHIIFCGLAVLQWLSSVQAVSIEINQTFIQIHEWYQMSSYLIYIILLCAASFGAIILPSITICIAASQLSPYSRQSKSNVVRMSLALGVVLISVTTCCFSAYTTSRSMTNVTQWRISPALANQLLLYSFALKEAIVSSYVLLSSVFFFIATVQQNHGIYLASSVIQMICILALCQLLIPSRLTAVLINSRVLSIDKTAYPVAQVNVILLYAFIMALLFLLSIQFLSTIILLRRHSTTANTPSSSVAYSQQRTNF</sequence>
<accession>A0A0D8XIH8</accession>
<reference evidence="2 3" key="1">
    <citation type="submission" date="2013-11" db="EMBL/GenBank/DDBJ databases">
        <title>Draft genome of the bovine lungworm Dictyocaulus viviparus.</title>
        <authorList>
            <person name="Mitreva M."/>
        </authorList>
    </citation>
    <scope>NUCLEOTIDE SEQUENCE [LARGE SCALE GENOMIC DNA]</scope>
    <source>
        <strain evidence="2 3">HannoverDv2000</strain>
    </source>
</reference>
<feature type="transmembrane region" description="Helical" evidence="1">
    <location>
        <begin position="158"/>
        <end position="178"/>
    </location>
</feature>
<dbReference type="OrthoDB" id="5814756at2759"/>
<dbReference type="AlphaFoldDB" id="A0A0D8XIH8"/>
<feature type="transmembrane region" description="Helical" evidence="1">
    <location>
        <begin position="198"/>
        <end position="222"/>
    </location>
</feature>
<feature type="transmembrane region" description="Helical" evidence="1">
    <location>
        <begin position="243"/>
        <end position="262"/>
    </location>
</feature>
<keyword evidence="1" id="KW-1133">Transmembrane helix</keyword>
<dbReference type="STRING" id="29172.A0A0D8XIH8"/>
<feature type="transmembrane region" description="Helical" evidence="1">
    <location>
        <begin position="64"/>
        <end position="87"/>
    </location>
</feature>
<evidence type="ECO:0000256" key="1">
    <source>
        <dbReference type="SAM" id="Phobius"/>
    </source>
</evidence>
<gene>
    <name evidence="2" type="ORF">DICVIV_09564</name>
</gene>
<proteinExistence type="predicted"/>
<reference evidence="3" key="2">
    <citation type="journal article" date="2016" name="Sci. Rep.">
        <title>Dictyocaulus viviparus genome, variome and transcriptome elucidate lungworm biology and support future intervention.</title>
        <authorList>
            <person name="McNulty S.N."/>
            <person name="Strube C."/>
            <person name="Rosa B.A."/>
            <person name="Martin J.C."/>
            <person name="Tyagi R."/>
            <person name="Choi Y.J."/>
            <person name="Wang Q."/>
            <person name="Hallsworth Pepin K."/>
            <person name="Zhang X."/>
            <person name="Ozersky P."/>
            <person name="Wilson R.K."/>
            <person name="Sternberg P.W."/>
            <person name="Gasser R.B."/>
            <person name="Mitreva M."/>
        </authorList>
    </citation>
    <scope>NUCLEOTIDE SEQUENCE [LARGE SCALE GENOMIC DNA]</scope>
    <source>
        <strain evidence="3">HannoverDv2000</strain>
    </source>
</reference>